<dbReference type="Pfam" id="PF00829">
    <property type="entry name" value="Ribosomal_L21p"/>
    <property type="match status" value="1"/>
</dbReference>
<sequence length="145" mass="16168">MKQAIIKIGSRQFNIQEGAVLTVNSLLTPLEIGVLYYSDGKTSMVGTPLLEDIVVKATVQEQKRSRKLKVGRFKSKSRYHKVSGQRDVLTVLKIDKISLKGEKEVEPTEKAETKAKPEVKKAEKKSAKVTKKAATSSKNLKKKEK</sequence>
<dbReference type="InterPro" id="IPR028909">
    <property type="entry name" value="bL21-like"/>
</dbReference>
<feature type="compositionally biased region" description="Basic and acidic residues" evidence="6">
    <location>
        <begin position="102"/>
        <end position="126"/>
    </location>
</feature>
<dbReference type="NCBIfam" id="TIGR00061">
    <property type="entry name" value="L21"/>
    <property type="match status" value="1"/>
</dbReference>
<keyword evidence="2 5" id="KW-0689">Ribosomal protein</keyword>
<dbReference type="InterPro" id="IPR001787">
    <property type="entry name" value="Ribosomal_bL21"/>
</dbReference>
<dbReference type="GO" id="GO:0003735">
    <property type="term" value="F:structural constituent of ribosome"/>
    <property type="evidence" value="ECO:0007669"/>
    <property type="project" value="InterPro"/>
</dbReference>
<protein>
    <recommendedName>
        <fullName evidence="4 5">50S ribosomal protein L21</fullName>
    </recommendedName>
</protein>
<keyword evidence="5" id="KW-0694">RNA-binding</keyword>
<name>A0A1F4X8L7_UNCKA</name>
<dbReference type="InterPro" id="IPR036164">
    <property type="entry name" value="bL21-like_sf"/>
</dbReference>
<dbReference type="Proteomes" id="UP000176815">
    <property type="component" value="Unassembled WGS sequence"/>
</dbReference>
<feature type="region of interest" description="Disordered" evidence="6">
    <location>
        <begin position="102"/>
        <end position="145"/>
    </location>
</feature>
<dbReference type="EMBL" id="MEWG01000008">
    <property type="protein sequence ID" value="OGC78050.1"/>
    <property type="molecule type" value="Genomic_DNA"/>
</dbReference>
<organism evidence="7 8">
    <name type="scientific">candidate division WWE3 bacterium RIFOXYD1_FULL_39_9</name>
    <dbReference type="NCBI Taxonomy" id="1802649"/>
    <lineage>
        <taxon>Bacteria</taxon>
        <taxon>Katanobacteria</taxon>
    </lineage>
</organism>
<evidence type="ECO:0000256" key="4">
    <source>
        <dbReference type="ARBA" id="ARBA00035483"/>
    </source>
</evidence>
<comment type="function">
    <text evidence="5">This protein binds to 23S rRNA in the presence of protein L20.</text>
</comment>
<evidence type="ECO:0000256" key="3">
    <source>
        <dbReference type="ARBA" id="ARBA00023274"/>
    </source>
</evidence>
<comment type="similarity">
    <text evidence="1 5">Belongs to the bacterial ribosomal protein bL21 family.</text>
</comment>
<dbReference type="GO" id="GO:0006412">
    <property type="term" value="P:translation"/>
    <property type="evidence" value="ECO:0007669"/>
    <property type="project" value="InterPro"/>
</dbReference>
<proteinExistence type="inferred from homology"/>
<reference evidence="7 8" key="1">
    <citation type="journal article" date="2016" name="Nat. Commun.">
        <title>Thousands of microbial genomes shed light on interconnected biogeochemical processes in an aquifer system.</title>
        <authorList>
            <person name="Anantharaman K."/>
            <person name="Brown C.T."/>
            <person name="Hug L.A."/>
            <person name="Sharon I."/>
            <person name="Castelle C.J."/>
            <person name="Probst A.J."/>
            <person name="Thomas B.C."/>
            <person name="Singh A."/>
            <person name="Wilkins M.J."/>
            <person name="Karaoz U."/>
            <person name="Brodie E.L."/>
            <person name="Williams K.H."/>
            <person name="Hubbard S.S."/>
            <person name="Banfield J.F."/>
        </authorList>
    </citation>
    <scope>NUCLEOTIDE SEQUENCE [LARGE SCALE GENOMIC DNA]</scope>
</reference>
<accession>A0A1F4X8L7</accession>
<evidence type="ECO:0000256" key="6">
    <source>
        <dbReference type="SAM" id="MobiDB-lite"/>
    </source>
</evidence>
<comment type="caution">
    <text evidence="7">The sequence shown here is derived from an EMBL/GenBank/DDBJ whole genome shotgun (WGS) entry which is preliminary data.</text>
</comment>
<dbReference type="SUPFAM" id="SSF141091">
    <property type="entry name" value="L21p-like"/>
    <property type="match status" value="1"/>
</dbReference>
<dbReference type="GO" id="GO:0005840">
    <property type="term" value="C:ribosome"/>
    <property type="evidence" value="ECO:0007669"/>
    <property type="project" value="UniProtKB-KW"/>
</dbReference>
<keyword evidence="3 5" id="KW-0687">Ribonucleoprotein</keyword>
<evidence type="ECO:0000256" key="1">
    <source>
        <dbReference type="ARBA" id="ARBA00008563"/>
    </source>
</evidence>
<evidence type="ECO:0000256" key="5">
    <source>
        <dbReference type="RuleBase" id="RU000562"/>
    </source>
</evidence>
<evidence type="ECO:0000256" key="2">
    <source>
        <dbReference type="ARBA" id="ARBA00022980"/>
    </source>
</evidence>
<dbReference type="GO" id="GO:1990904">
    <property type="term" value="C:ribonucleoprotein complex"/>
    <property type="evidence" value="ECO:0007669"/>
    <property type="project" value="UniProtKB-KW"/>
</dbReference>
<evidence type="ECO:0000313" key="8">
    <source>
        <dbReference type="Proteomes" id="UP000176815"/>
    </source>
</evidence>
<gene>
    <name evidence="7" type="ORF">A2619_03150</name>
</gene>
<dbReference type="AlphaFoldDB" id="A0A1F4X8L7"/>
<dbReference type="PANTHER" id="PTHR21349">
    <property type="entry name" value="50S RIBOSOMAL PROTEIN L21"/>
    <property type="match status" value="1"/>
</dbReference>
<keyword evidence="5" id="KW-0699">rRNA-binding</keyword>
<dbReference type="GO" id="GO:0005737">
    <property type="term" value="C:cytoplasm"/>
    <property type="evidence" value="ECO:0007669"/>
    <property type="project" value="UniProtKB-ARBA"/>
</dbReference>
<dbReference type="GO" id="GO:0019843">
    <property type="term" value="F:rRNA binding"/>
    <property type="evidence" value="ECO:0007669"/>
    <property type="project" value="UniProtKB-KW"/>
</dbReference>
<evidence type="ECO:0000313" key="7">
    <source>
        <dbReference type="EMBL" id="OGC78050.1"/>
    </source>
</evidence>
<dbReference type="PANTHER" id="PTHR21349:SF0">
    <property type="entry name" value="LARGE RIBOSOMAL SUBUNIT PROTEIN BL21M"/>
    <property type="match status" value="1"/>
</dbReference>